<keyword evidence="8" id="KW-1185">Reference proteome</keyword>
<organism evidence="7 8">
    <name type="scientific">Paenibacillus aurantiacus</name>
    <dbReference type="NCBI Taxonomy" id="1936118"/>
    <lineage>
        <taxon>Bacteria</taxon>
        <taxon>Bacillati</taxon>
        <taxon>Bacillota</taxon>
        <taxon>Bacilli</taxon>
        <taxon>Bacillales</taxon>
        <taxon>Paenibacillaceae</taxon>
        <taxon>Paenibacillus</taxon>
    </lineage>
</organism>
<gene>
    <name evidence="7" type="ORF">ACFFSY_14745</name>
</gene>
<dbReference type="PANTHER" id="PTHR34858">
    <property type="entry name" value="CYSO-CYSTEINE PEPTIDASE"/>
    <property type="match status" value="1"/>
</dbReference>
<dbReference type="CDD" id="cd08070">
    <property type="entry name" value="MPN_like"/>
    <property type="match status" value="1"/>
</dbReference>
<dbReference type="Pfam" id="PF14464">
    <property type="entry name" value="Prok-JAB"/>
    <property type="match status" value="1"/>
</dbReference>
<comment type="caution">
    <text evidence="7">The sequence shown here is derived from an EMBL/GenBank/DDBJ whole genome shotgun (WGS) entry which is preliminary data.</text>
</comment>
<evidence type="ECO:0000259" key="6">
    <source>
        <dbReference type="SMART" id="SM00232"/>
    </source>
</evidence>
<evidence type="ECO:0000256" key="5">
    <source>
        <dbReference type="ARBA" id="ARBA00023049"/>
    </source>
</evidence>
<dbReference type="RefSeq" id="WP_377495223.1">
    <property type="nucleotide sequence ID" value="NZ_JBHMDO010000024.1"/>
</dbReference>
<name>A0ABV5KSH0_9BACL</name>
<evidence type="ECO:0000256" key="4">
    <source>
        <dbReference type="ARBA" id="ARBA00022833"/>
    </source>
</evidence>
<reference evidence="7 8" key="1">
    <citation type="submission" date="2024-09" db="EMBL/GenBank/DDBJ databases">
        <authorList>
            <person name="Sun Q."/>
            <person name="Mori K."/>
        </authorList>
    </citation>
    <scope>NUCLEOTIDE SEQUENCE [LARGE SCALE GENOMIC DNA]</scope>
    <source>
        <strain evidence="7 8">TISTR 2452</strain>
    </source>
</reference>
<evidence type="ECO:0000313" key="8">
    <source>
        <dbReference type="Proteomes" id="UP001589747"/>
    </source>
</evidence>
<dbReference type="InterPro" id="IPR051929">
    <property type="entry name" value="VirAsm_ModProt"/>
</dbReference>
<dbReference type="PANTHER" id="PTHR34858:SF1">
    <property type="entry name" value="CYSO-CYSTEINE PEPTIDASE"/>
    <property type="match status" value="1"/>
</dbReference>
<evidence type="ECO:0000313" key="7">
    <source>
        <dbReference type="EMBL" id="MFB9327183.1"/>
    </source>
</evidence>
<keyword evidence="4" id="KW-0862">Zinc</keyword>
<keyword evidence="2" id="KW-0479">Metal-binding</keyword>
<sequence length="158" mass="17746">MFDSPLKEDIAPLHRIVIHTQTYDHMLDYAKDRLPNEACGVLAGSMLEEHGEAIIRISAMYPIANDAMNPARAFAFNPEAWVNAYYQMQKNRQSLVGFFHSHPTAPPSMSQADLAGLRHSGAETYWILSFEQSGPPSVCVYRQRHGCWTASMFAQVCV</sequence>
<dbReference type="Gene3D" id="3.40.140.10">
    <property type="entry name" value="Cytidine Deaminase, domain 2"/>
    <property type="match status" value="1"/>
</dbReference>
<dbReference type="Proteomes" id="UP001589747">
    <property type="component" value="Unassembled WGS sequence"/>
</dbReference>
<feature type="domain" description="JAB1/MPN/MOV34 metalloenzyme" evidence="6">
    <location>
        <begin position="15"/>
        <end position="153"/>
    </location>
</feature>
<keyword evidence="1" id="KW-0645">Protease</keyword>
<keyword evidence="5" id="KW-0482">Metalloprotease</keyword>
<accession>A0ABV5KSH0</accession>
<dbReference type="SMART" id="SM00232">
    <property type="entry name" value="JAB_MPN"/>
    <property type="match status" value="1"/>
</dbReference>
<protein>
    <submittedName>
        <fullName evidence="7">Mov34/MPN/PAD-1 family protein</fullName>
    </submittedName>
</protein>
<dbReference type="InterPro" id="IPR028090">
    <property type="entry name" value="JAB_dom_prok"/>
</dbReference>
<proteinExistence type="predicted"/>
<dbReference type="EMBL" id="JBHMDO010000024">
    <property type="protein sequence ID" value="MFB9327183.1"/>
    <property type="molecule type" value="Genomic_DNA"/>
</dbReference>
<evidence type="ECO:0000256" key="2">
    <source>
        <dbReference type="ARBA" id="ARBA00022723"/>
    </source>
</evidence>
<evidence type="ECO:0000256" key="3">
    <source>
        <dbReference type="ARBA" id="ARBA00022801"/>
    </source>
</evidence>
<evidence type="ECO:0000256" key="1">
    <source>
        <dbReference type="ARBA" id="ARBA00022670"/>
    </source>
</evidence>
<dbReference type="InterPro" id="IPR000555">
    <property type="entry name" value="JAMM/MPN+_dom"/>
</dbReference>
<dbReference type="SUPFAM" id="SSF102712">
    <property type="entry name" value="JAB1/MPN domain"/>
    <property type="match status" value="1"/>
</dbReference>
<keyword evidence="3" id="KW-0378">Hydrolase</keyword>